<proteinExistence type="predicted"/>
<reference evidence="2" key="1">
    <citation type="submission" date="2019-10" db="EMBL/GenBank/DDBJ databases">
        <title>Conservation and host-specific expression of non-tandemly repeated heterogenous ribosome RNA gene in arbuscular mycorrhizal fungi.</title>
        <authorList>
            <person name="Maeda T."/>
            <person name="Kobayashi Y."/>
            <person name="Nakagawa T."/>
            <person name="Ezawa T."/>
            <person name="Yamaguchi K."/>
            <person name="Bino T."/>
            <person name="Nishimoto Y."/>
            <person name="Shigenobu S."/>
            <person name="Kawaguchi M."/>
        </authorList>
    </citation>
    <scope>NUCLEOTIDE SEQUENCE</scope>
    <source>
        <strain evidence="2">HR1</strain>
    </source>
</reference>
<dbReference type="EMBL" id="BLAL01000215">
    <property type="protein sequence ID" value="GES92495.1"/>
    <property type="molecule type" value="Genomic_DNA"/>
</dbReference>
<protein>
    <submittedName>
        <fullName evidence="2">Uncharacterized protein</fullName>
    </submittedName>
</protein>
<evidence type="ECO:0000313" key="3">
    <source>
        <dbReference type="Proteomes" id="UP000615446"/>
    </source>
</evidence>
<feature type="region of interest" description="Disordered" evidence="1">
    <location>
        <begin position="81"/>
        <end position="108"/>
    </location>
</feature>
<dbReference type="Proteomes" id="UP000615446">
    <property type="component" value="Unassembled WGS sequence"/>
</dbReference>
<dbReference type="AlphaFoldDB" id="A0A8H3QTT9"/>
<evidence type="ECO:0000256" key="1">
    <source>
        <dbReference type="SAM" id="MobiDB-lite"/>
    </source>
</evidence>
<gene>
    <name evidence="2" type="ORF">RCL2_001927200</name>
</gene>
<accession>A0A8H3QTT9</accession>
<comment type="caution">
    <text evidence="2">The sequence shown here is derived from an EMBL/GenBank/DDBJ whole genome shotgun (WGS) entry which is preliminary data.</text>
</comment>
<name>A0A8H3QTT9_9GLOM</name>
<sequence>MTTLLYYLLYYVKSKFICDVFRKAYKLEASANISNVLIGGKIDKVDIDDVQIEFAELELGSFENKIHTEDNIKDTSTIMKPGRDLSEYFDNKTKPERKPKKGSSSYLHNLERKRKPVQDISFQILRMALPDEIQNQNLQANSYDPAEYLLVL</sequence>
<organism evidence="2 3">
    <name type="scientific">Rhizophagus clarus</name>
    <dbReference type="NCBI Taxonomy" id="94130"/>
    <lineage>
        <taxon>Eukaryota</taxon>
        <taxon>Fungi</taxon>
        <taxon>Fungi incertae sedis</taxon>
        <taxon>Mucoromycota</taxon>
        <taxon>Glomeromycotina</taxon>
        <taxon>Glomeromycetes</taxon>
        <taxon>Glomerales</taxon>
        <taxon>Glomeraceae</taxon>
        <taxon>Rhizophagus</taxon>
    </lineage>
</organism>
<evidence type="ECO:0000313" key="2">
    <source>
        <dbReference type="EMBL" id="GES92495.1"/>
    </source>
</evidence>
<feature type="compositionally biased region" description="Basic and acidic residues" evidence="1">
    <location>
        <begin position="81"/>
        <end position="96"/>
    </location>
</feature>